<dbReference type="OrthoDB" id="114754at2"/>
<proteinExistence type="predicted"/>
<dbReference type="STRING" id="1302690.BUE76_01925"/>
<accession>A0A1M5IBQ3</accession>
<keyword evidence="1" id="KW-0175">Coiled coil</keyword>
<evidence type="ECO:0000256" key="2">
    <source>
        <dbReference type="SAM" id="MobiDB-lite"/>
    </source>
</evidence>
<dbReference type="RefSeq" id="WP_073047978.1">
    <property type="nucleotide sequence ID" value="NZ_FQUO01000023.1"/>
</dbReference>
<feature type="region of interest" description="Disordered" evidence="2">
    <location>
        <begin position="1"/>
        <end position="23"/>
    </location>
</feature>
<gene>
    <name evidence="3" type="ORF">SAMN05444008_12321</name>
</gene>
<evidence type="ECO:0000256" key="1">
    <source>
        <dbReference type="SAM" id="Coils"/>
    </source>
</evidence>
<organism evidence="3 4">
    <name type="scientific">Cnuella takakiae</name>
    <dbReference type="NCBI Taxonomy" id="1302690"/>
    <lineage>
        <taxon>Bacteria</taxon>
        <taxon>Pseudomonadati</taxon>
        <taxon>Bacteroidota</taxon>
        <taxon>Chitinophagia</taxon>
        <taxon>Chitinophagales</taxon>
        <taxon>Chitinophagaceae</taxon>
        <taxon>Cnuella</taxon>
    </lineage>
</organism>
<reference evidence="3 4" key="1">
    <citation type="submission" date="2016-11" db="EMBL/GenBank/DDBJ databases">
        <authorList>
            <person name="Jaros S."/>
            <person name="Januszkiewicz K."/>
            <person name="Wedrychowicz H."/>
        </authorList>
    </citation>
    <scope>NUCLEOTIDE SEQUENCE [LARGE SCALE GENOMIC DNA]</scope>
    <source>
        <strain evidence="3 4">DSM 26897</strain>
    </source>
</reference>
<dbReference type="AlphaFoldDB" id="A0A1M5IBQ3"/>
<sequence length="326" mass="38799">MKHSLPQTSKQKDKKPKLSPLEKAQNRFNKLVQEISEQEDRNKTEAAQADRYHQLYQEKILPLLRQYAQEKMLLVRQLDDIFYNNRFSKSQTRQYLEWIIQTLMEISAFNEAAETLLQQKQQELYDSLPRRSKDKLNQVHEELENTDPSSWMEEDWADDYREESAFDVNATYQQAPTPEVDDIGPLYKELAKKIHPDLEQDEAKKEWKHQLMQQLTEARKNKDLYTLLRIKAQLEESAAETNWPLQQLQRFNKLLQQKLDALKRSQLHTLAGRMMRQGLDGFAGGDAEKDIHREMRELKKTIRTIREERTQFQTKEHLEYLLNLVG</sequence>
<evidence type="ECO:0008006" key="5">
    <source>
        <dbReference type="Google" id="ProtNLM"/>
    </source>
</evidence>
<evidence type="ECO:0000313" key="4">
    <source>
        <dbReference type="Proteomes" id="UP000184368"/>
    </source>
</evidence>
<dbReference type="Proteomes" id="UP000184368">
    <property type="component" value="Unassembled WGS sequence"/>
</dbReference>
<evidence type="ECO:0000313" key="3">
    <source>
        <dbReference type="EMBL" id="SHG25804.1"/>
    </source>
</evidence>
<feature type="coiled-coil region" evidence="1">
    <location>
        <begin position="245"/>
        <end position="315"/>
    </location>
</feature>
<keyword evidence="4" id="KW-1185">Reference proteome</keyword>
<name>A0A1M5IBQ3_9BACT</name>
<protein>
    <recommendedName>
        <fullName evidence="5">J domain-containing protein</fullName>
    </recommendedName>
</protein>
<dbReference type="EMBL" id="FQUO01000023">
    <property type="protein sequence ID" value="SHG25804.1"/>
    <property type="molecule type" value="Genomic_DNA"/>
</dbReference>